<sequence length="91" mass="9829">ASPLRTSRSRPNPPSIGHPAVVLTSYRSTAERKLLPPLKPPKPTRVRQDATIFGDPPQPDLDLLSEDGIQTGHSPDEAPQNTPPATAEGRY</sequence>
<name>A0A2J8MGK7_PANTR</name>
<evidence type="ECO:0000256" key="1">
    <source>
        <dbReference type="SAM" id="MobiDB-lite"/>
    </source>
</evidence>
<evidence type="ECO:0000313" key="2">
    <source>
        <dbReference type="EMBL" id="PNI58644.1"/>
    </source>
</evidence>
<dbReference type="EMBL" id="NBAG03000258">
    <property type="protein sequence ID" value="PNI58644.1"/>
    <property type="molecule type" value="Genomic_DNA"/>
</dbReference>
<evidence type="ECO:0000313" key="3">
    <source>
        <dbReference type="Proteomes" id="UP000236370"/>
    </source>
</evidence>
<reference evidence="2 3" key="1">
    <citation type="submission" date="2017-12" db="EMBL/GenBank/DDBJ databases">
        <title>High-resolution comparative analysis of great ape genomes.</title>
        <authorList>
            <person name="Pollen A."/>
            <person name="Hastie A."/>
            <person name="Hormozdiari F."/>
            <person name="Dougherty M."/>
            <person name="Liu R."/>
            <person name="Chaisson M."/>
            <person name="Hoppe E."/>
            <person name="Hill C."/>
            <person name="Pang A."/>
            <person name="Hillier L."/>
            <person name="Baker C."/>
            <person name="Armstrong J."/>
            <person name="Shendure J."/>
            <person name="Paten B."/>
            <person name="Wilson R."/>
            <person name="Chao H."/>
            <person name="Schneider V."/>
            <person name="Ventura M."/>
            <person name="Kronenberg Z."/>
            <person name="Murali S."/>
            <person name="Gordon D."/>
            <person name="Cantsilieris S."/>
            <person name="Munson K."/>
            <person name="Nelson B."/>
            <person name="Raja A."/>
            <person name="Underwood J."/>
            <person name="Diekhans M."/>
            <person name="Fiddes I."/>
            <person name="Haussler D."/>
            <person name="Eichler E."/>
        </authorList>
    </citation>
    <scope>NUCLEOTIDE SEQUENCE [LARGE SCALE GENOMIC DNA]</scope>
    <source>
        <strain evidence="2">Yerkes chimp pedigree #C0471</strain>
    </source>
</reference>
<dbReference type="AlphaFoldDB" id="A0A2J8MGK7"/>
<dbReference type="Proteomes" id="UP000236370">
    <property type="component" value="Unassembled WGS sequence"/>
</dbReference>
<protein>
    <submittedName>
        <fullName evidence="2">ARHGEF15 isoform 6</fullName>
    </submittedName>
</protein>
<feature type="non-terminal residue" evidence="2">
    <location>
        <position position="1"/>
    </location>
</feature>
<feature type="region of interest" description="Disordered" evidence="1">
    <location>
        <begin position="1"/>
        <end position="91"/>
    </location>
</feature>
<comment type="caution">
    <text evidence="2">The sequence shown here is derived from an EMBL/GenBank/DDBJ whole genome shotgun (WGS) entry which is preliminary data.</text>
</comment>
<accession>A0A2J8MGK7</accession>
<gene>
    <name evidence="2" type="ORF">CK820_G0021103</name>
</gene>
<organism evidence="2 3">
    <name type="scientific">Pan troglodytes</name>
    <name type="common">Chimpanzee</name>
    <dbReference type="NCBI Taxonomy" id="9598"/>
    <lineage>
        <taxon>Eukaryota</taxon>
        <taxon>Metazoa</taxon>
        <taxon>Chordata</taxon>
        <taxon>Craniata</taxon>
        <taxon>Vertebrata</taxon>
        <taxon>Euteleostomi</taxon>
        <taxon>Mammalia</taxon>
        <taxon>Eutheria</taxon>
        <taxon>Euarchontoglires</taxon>
        <taxon>Primates</taxon>
        <taxon>Haplorrhini</taxon>
        <taxon>Catarrhini</taxon>
        <taxon>Hominidae</taxon>
        <taxon>Pan</taxon>
    </lineage>
</organism>
<feature type="compositionally biased region" description="Polar residues" evidence="1">
    <location>
        <begin position="1"/>
        <end position="10"/>
    </location>
</feature>
<proteinExistence type="predicted"/>